<sequence length="106" mass="12012">MAKRRTDQEWKNLFEQYKSSQLSQRVFCERHGLSVSTFYAKRQQLQCSGQSQTGGFIKAEVVEKTTRYQMTQTPVANMTLFINDVELSIPQGTPAAYLAELIGALS</sequence>
<dbReference type="RefSeq" id="WP_061897741.1">
    <property type="nucleotide sequence ID" value="NZ_LOBR01000079.1"/>
</dbReference>
<organism evidence="1 2">
    <name type="scientific">Vibrio cidicii</name>
    <dbReference type="NCBI Taxonomy" id="1763883"/>
    <lineage>
        <taxon>Bacteria</taxon>
        <taxon>Pseudomonadati</taxon>
        <taxon>Pseudomonadota</taxon>
        <taxon>Gammaproteobacteria</taxon>
        <taxon>Vibrionales</taxon>
        <taxon>Vibrionaceae</taxon>
        <taxon>Vibrio</taxon>
    </lineage>
</organism>
<comment type="caution">
    <text evidence="1">The sequence shown here is derived from an EMBL/GenBank/DDBJ whole genome shotgun (WGS) entry which is preliminary data.</text>
</comment>
<dbReference type="NCBIfam" id="NF047593">
    <property type="entry name" value="IS66_ISAeme5_TnpA"/>
    <property type="match status" value="1"/>
</dbReference>
<evidence type="ECO:0000313" key="1">
    <source>
        <dbReference type="EMBL" id="KYN84647.1"/>
    </source>
</evidence>
<protein>
    <submittedName>
        <fullName evidence="1">Transposase</fullName>
    </submittedName>
</protein>
<dbReference type="Proteomes" id="UP000075346">
    <property type="component" value="Unassembled WGS sequence"/>
</dbReference>
<gene>
    <name evidence="1" type="ORF">ATY37_20275</name>
</gene>
<dbReference type="AlphaFoldDB" id="A0A151KUE3"/>
<reference evidence="2" key="1">
    <citation type="submission" date="2015-12" db="EMBL/GenBank/DDBJ databases">
        <authorList>
            <person name="Shamseldin A."/>
            <person name="Moawad H."/>
            <person name="Abd El-Rahim W.M."/>
            <person name="Sadowsky M.J."/>
        </authorList>
    </citation>
    <scope>NUCLEOTIDE SEQUENCE [LARGE SCALE GENOMIC DNA]</scope>
    <source>
        <strain evidence="2">2538-88</strain>
    </source>
</reference>
<name>A0A151KUE3_9VIBR</name>
<proteinExistence type="predicted"/>
<accession>A0A151KUE3</accession>
<evidence type="ECO:0000313" key="2">
    <source>
        <dbReference type="Proteomes" id="UP000075346"/>
    </source>
</evidence>
<dbReference type="EMBL" id="LOBR01000079">
    <property type="protein sequence ID" value="KYN84647.1"/>
    <property type="molecule type" value="Genomic_DNA"/>
</dbReference>